<dbReference type="AlphaFoldDB" id="A0A544W0F7"/>
<dbReference type="Pfam" id="PF18844">
    <property type="entry name" value="baeRF_family2"/>
    <property type="match status" value="1"/>
</dbReference>
<dbReference type="Proteomes" id="UP000315759">
    <property type="component" value="Unassembled WGS sequence"/>
</dbReference>
<keyword evidence="2" id="KW-1185">Reference proteome</keyword>
<dbReference type="Gene3D" id="3.30.420.60">
    <property type="entry name" value="eRF1 domain 2"/>
    <property type="match status" value="1"/>
</dbReference>
<evidence type="ECO:0000313" key="1">
    <source>
        <dbReference type="EMBL" id="TQR85703.1"/>
    </source>
</evidence>
<dbReference type="EMBL" id="VIFX01000018">
    <property type="protein sequence ID" value="TQR85703.1"/>
    <property type="molecule type" value="Genomic_DNA"/>
</dbReference>
<evidence type="ECO:0008006" key="3">
    <source>
        <dbReference type="Google" id="ProtNLM"/>
    </source>
</evidence>
<name>A0A544W0F7_9MYCO</name>
<sequence>MTAAVGRVRHVHRLLDANGPFASLYFDDSHDAPDATSRLEVTCADIVRDLESLGAEAMLTSVVSAAILSARPRVRHGGRGLIATVDGVLVDEDLVVPPPRRQVRVSELPYVVPLVEHASAVRTYVVAAIDHVGADIGVHRGDSVHCETVEGPGFPVHENNAGIHGWGDNGHRVQEAIRKNVRAVADALTEIVDRHDPEVVFLIGQDRVRAQLASMLPERVRARVVRPRVGARHTGVDQVVRQAIDLELGRRLVAATDEVAERFLRDARRGSGGAVEGLAAVCKALRENAVSALLLGDLADATVHGADAATLLATDVDELAAFGEPVTRTLRADEALPFAALAGGADLVPVGPDLLMLDGVAALLRYEPLAG</sequence>
<evidence type="ECO:0000313" key="2">
    <source>
        <dbReference type="Proteomes" id="UP000315759"/>
    </source>
</evidence>
<dbReference type="InterPro" id="IPR040701">
    <property type="entry name" value="Bact_RF_family2"/>
</dbReference>
<protein>
    <recommendedName>
        <fullName evidence="3">Peptide chain release factor 1</fullName>
    </recommendedName>
</protein>
<organism evidence="1 2">
    <name type="scientific">Mycolicibacterium hodleri</name>
    <dbReference type="NCBI Taxonomy" id="49897"/>
    <lineage>
        <taxon>Bacteria</taxon>
        <taxon>Bacillati</taxon>
        <taxon>Actinomycetota</taxon>
        <taxon>Actinomycetes</taxon>
        <taxon>Mycobacteriales</taxon>
        <taxon>Mycobacteriaceae</taxon>
        <taxon>Mycolicibacterium</taxon>
    </lineage>
</organism>
<dbReference type="RefSeq" id="WP_142552911.1">
    <property type="nucleotide sequence ID" value="NZ_VIFX01000018.1"/>
</dbReference>
<gene>
    <name evidence="1" type="ORF">D8S82_15325</name>
</gene>
<comment type="caution">
    <text evidence="1">The sequence shown here is derived from an EMBL/GenBank/DDBJ whole genome shotgun (WGS) entry which is preliminary data.</text>
</comment>
<accession>A0A544W0F7</accession>
<reference evidence="1 2" key="1">
    <citation type="submission" date="2018-10" db="EMBL/GenBank/DDBJ databases">
        <title>Draft genome of Mycobacterium hodleri strain B.</title>
        <authorList>
            <person name="Amande T.J."/>
            <person name="Mcgenity T.J."/>
        </authorList>
    </citation>
    <scope>NUCLEOTIDE SEQUENCE [LARGE SCALE GENOMIC DNA]</scope>
    <source>
        <strain evidence="1 2">B</strain>
    </source>
</reference>
<dbReference type="InterPro" id="IPR042226">
    <property type="entry name" value="eFR1_2_sf"/>
</dbReference>
<proteinExistence type="predicted"/>